<name>A0A023B0E6_GRENI</name>
<organism evidence="1 2">
    <name type="scientific">Gregarina niphandrodes</name>
    <name type="common">Septate eugregarine</name>
    <dbReference type="NCBI Taxonomy" id="110365"/>
    <lineage>
        <taxon>Eukaryota</taxon>
        <taxon>Sar</taxon>
        <taxon>Alveolata</taxon>
        <taxon>Apicomplexa</taxon>
        <taxon>Conoidasida</taxon>
        <taxon>Gregarinasina</taxon>
        <taxon>Eugregarinorida</taxon>
        <taxon>Gregarinidae</taxon>
        <taxon>Gregarina</taxon>
    </lineage>
</organism>
<feature type="non-terminal residue" evidence="1">
    <location>
        <position position="63"/>
    </location>
</feature>
<proteinExistence type="predicted"/>
<dbReference type="EMBL" id="AFNH02001130">
    <property type="protein sequence ID" value="EZG44137.1"/>
    <property type="molecule type" value="Genomic_DNA"/>
</dbReference>
<comment type="caution">
    <text evidence="1">The sequence shown here is derived from an EMBL/GenBank/DDBJ whole genome shotgun (WGS) entry which is preliminary data.</text>
</comment>
<dbReference type="Proteomes" id="UP000019763">
    <property type="component" value="Unassembled WGS sequence"/>
</dbReference>
<dbReference type="VEuPathDB" id="CryptoDB:GNI_151720"/>
<sequence length="63" mass="7621">LLWRRPGRLHIIPAMSLPRNRPLQHRPPVFVHQCRELFQLRTYDRPTFDHADVVQTLQLTIRL</sequence>
<dbReference type="GeneID" id="22915283"/>
<keyword evidence="2" id="KW-1185">Reference proteome</keyword>
<dbReference type="AlphaFoldDB" id="A0A023B0E6"/>
<evidence type="ECO:0000313" key="1">
    <source>
        <dbReference type="EMBL" id="EZG44137.1"/>
    </source>
</evidence>
<reference evidence="1" key="1">
    <citation type="submission" date="2013-12" db="EMBL/GenBank/DDBJ databases">
        <authorList>
            <person name="Omoto C.K."/>
            <person name="Sibley D."/>
            <person name="Venepally P."/>
            <person name="Hadjithomas M."/>
            <person name="Karamycheva S."/>
            <person name="Brunk B."/>
            <person name="Roos D."/>
            <person name="Caler E."/>
            <person name="Lorenzi H."/>
        </authorList>
    </citation>
    <scope>NUCLEOTIDE SEQUENCE</scope>
</reference>
<protein>
    <submittedName>
        <fullName evidence="1">Uncharacterized protein</fullName>
    </submittedName>
</protein>
<dbReference type="RefSeq" id="XP_011132790.1">
    <property type="nucleotide sequence ID" value="XM_011134488.1"/>
</dbReference>
<evidence type="ECO:0000313" key="2">
    <source>
        <dbReference type="Proteomes" id="UP000019763"/>
    </source>
</evidence>
<accession>A0A023B0E6</accession>
<feature type="non-terminal residue" evidence="1">
    <location>
        <position position="1"/>
    </location>
</feature>
<gene>
    <name evidence="1" type="ORF">GNI_151720</name>
</gene>